<sequence>MPIRPPALDDRSFDDLVAELLSRIPAHTPEWTHPRPGDPGRTLIDLFAWLGDTILYRANLIPERQRLAYLRLLGMPLKPATAARGLVSLKVKADRTAVAVQVRPGSSIDKPVPFSTLNFCTAYPLDGRAFIRRKLGAQEQDDFNALLPDLQAVYRTTEGTPLGYVTTEVFAPGQNLATGVDLIEATVDGSLWIALLAPSAKLRADARQTLAADAEDGARAINVGLALALDVPDGGAGGEGGEGITARSPIPLVWEMTTGSDATTPQVPDAVALDALEDSTRGLTRSGIVRLALPGIERIGAPSNDPRENLHAGVGDAPPRLESDEDASKLVTWLRLRVQPGFALSSLRLAWAGVNAVHIEQRQALPGRAVGVSDGGSDQQFELGISTLGTADPATLQLLVHDPVSGSRVWSPIDDLGRAGPLDNAFQLDPEAGTVRLGDGVHGRVPSTGSRIVVTGLRVGGGAAGNLPAGTLAKLDSLINRQGGKDKPSPAIDIHQPLALQHGSDAETLDAAERRIPAYFQHRDRAVTAEDYRVLAREAPGVQVGRVEVLPRFKPHERNASVPGAVSVMVLPQRLGTGHAAPMPRADRPLLEAVHGFLNERRPLGTELYIIGCEYREIGISVAVQVRDGFAREDVLADVRLALRRYLWPLPLGLGGADGPWPATATNDGGYPLGRKLGDRELEVVVARVAGVAGVSPVRLFEKQDGVFVELPGAGKLVTTLMLDPWQLPELTALAVVEGVNAPVSVDAPFPGEAGNGGPALYLPVVPAFC</sequence>
<reference evidence="2 3" key="1">
    <citation type="submission" date="2024-09" db="EMBL/GenBank/DDBJ databases">
        <title>Novel species of the genus Pelomonas and Roseateles isolated from streams.</title>
        <authorList>
            <person name="Lu H."/>
        </authorList>
    </citation>
    <scope>NUCLEOTIDE SEQUENCE [LARGE SCALE GENOMIC DNA]</scope>
    <source>
        <strain evidence="2 3">DC23W</strain>
    </source>
</reference>
<keyword evidence="3" id="KW-1185">Reference proteome</keyword>
<gene>
    <name evidence="2" type="ORF">ACG02S_05330</name>
</gene>
<dbReference type="RefSeq" id="WP_394469406.1">
    <property type="nucleotide sequence ID" value="NZ_JBIGHY010000002.1"/>
</dbReference>
<dbReference type="InterPro" id="IPR011749">
    <property type="entry name" value="CHP02243"/>
</dbReference>
<evidence type="ECO:0000256" key="1">
    <source>
        <dbReference type="SAM" id="MobiDB-lite"/>
    </source>
</evidence>
<protein>
    <submittedName>
        <fullName evidence="2">Baseplate assembly protein</fullName>
    </submittedName>
</protein>
<proteinExistence type="predicted"/>
<organism evidence="2 3">
    <name type="scientific">Pelomonas dachongensis</name>
    <dbReference type="NCBI Taxonomy" id="3299029"/>
    <lineage>
        <taxon>Bacteria</taxon>
        <taxon>Pseudomonadati</taxon>
        <taxon>Pseudomonadota</taxon>
        <taxon>Betaproteobacteria</taxon>
        <taxon>Burkholderiales</taxon>
        <taxon>Sphaerotilaceae</taxon>
        <taxon>Roseateles</taxon>
    </lineage>
</organism>
<feature type="region of interest" description="Disordered" evidence="1">
    <location>
        <begin position="300"/>
        <end position="323"/>
    </location>
</feature>
<evidence type="ECO:0000313" key="3">
    <source>
        <dbReference type="Proteomes" id="UP001606300"/>
    </source>
</evidence>
<comment type="caution">
    <text evidence="2">The sequence shown here is derived from an EMBL/GenBank/DDBJ whole genome shotgun (WGS) entry which is preliminary data.</text>
</comment>
<evidence type="ECO:0000313" key="2">
    <source>
        <dbReference type="EMBL" id="MFG6413316.1"/>
    </source>
</evidence>
<dbReference type="Proteomes" id="UP001606300">
    <property type="component" value="Unassembled WGS sequence"/>
</dbReference>
<name>A0ABW7EIN8_9BURK</name>
<dbReference type="NCBIfam" id="TIGR02243">
    <property type="entry name" value="putative baseplate assembly protein"/>
    <property type="match status" value="1"/>
</dbReference>
<dbReference type="EMBL" id="JBIGHY010000002">
    <property type="protein sequence ID" value="MFG6413316.1"/>
    <property type="molecule type" value="Genomic_DNA"/>
</dbReference>
<accession>A0ABW7EIN8</accession>